<dbReference type="PANTHER" id="PTHR43689">
    <property type="entry name" value="HYDROLASE"/>
    <property type="match status" value="1"/>
</dbReference>
<dbReference type="PRINTS" id="PR00111">
    <property type="entry name" value="ABHYDROLASE"/>
</dbReference>
<dbReference type="InterPro" id="IPR029058">
    <property type="entry name" value="AB_hydrolase_fold"/>
</dbReference>
<keyword evidence="1" id="KW-1133">Transmembrane helix</keyword>
<dbReference type="Pfam" id="PF00561">
    <property type="entry name" value="Abhydrolase_1"/>
    <property type="match status" value="1"/>
</dbReference>
<evidence type="ECO:0000313" key="3">
    <source>
        <dbReference type="EMBL" id="MBB2966597.1"/>
    </source>
</evidence>
<keyword evidence="4" id="KW-1185">Reference proteome</keyword>
<dbReference type="RefSeq" id="WP_183428289.1">
    <property type="nucleotide sequence ID" value="NZ_JACHVP010000001.1"/>
</dbReference>
<dbReference type="PRINTS" id="PR00412">
    <property type="entry name" value="EPOXHYDRLASE"/>
</dbReference>
<feature type="domain" description="AB hydrolase-1" evidence="2">
    <location>
        <begin position="27"/>
        <end position="272"/>
    </location>
</feature>
<dbReference type="EMBL" id="JACHVP010000001">
    <property type="protein sequence ID" value="MBB2966597.1"/>
    <property type="molecule type" value="Genomic_DNA"/>
</dbReference>
<dbReference type="SUPFAM" id="SSF53474">
    <property type="entry name" value="alpha/beta-Hydrolases"/>
    <property type="match status" value="1"/>
</dbReference>
<sequence length="282" mass="29686">MEKTTVNTRCGPVAVRHTERRSRTATVLLHGAAGSWTTWSAAIAAAESGGDVSDLVVPDLPGWGDSPADATHLDAASLAAAVVATVRALGYDRWRLVGHSLGGFVALELAAQEPVATQSVVLVSGTTFGARGDRMGLPQLLLRYAPLMGLVVAMRVLMALGPGLAGRFVATLERTHLLGLLTAPLFGRHIPEAVSDLARDLRPSAFVRAVACARVYPAAERWRLVRCPVVSVHGDHDLFSPASDDGPLAQVIPQLRSITVPATGHFAHVEHPSLLAGALHAR</sequence>
<dbReference type="InterPro" id="IPR000639">
    <property type="entry name" value="Epox_hydrolase-like"/>
</dbReference>
<comment type="caution">
    <text evidence="3">The sequence shown here is derived from an EMBL/GenBank/DDBJ whole genome shotgun (WGS) entry which is preliminary data.</text>
</comment>
<evidence type="ECO:0000259" key="2">
    <source>
        <dbReference type="Pfam" id="PF00561"/>
    </source>
</evidence>
<name>A0A7W4UV23_LEIAQ</name>
<dbReference type="AlphaFoldDB" id="A0A7W4UV23"/>
<dbReference type="Proteomes" id="UP000538196">
    <property type="component" value="Unassembled WGS sequence"/>
</dbReference>
<accession>A0A7W4UV23</accession>
<reference evidence="3 4" key="1">
    <citation type="submission" date="2020-08" db="EMBL/GenBank/DDBJ databases">
        <title>Sequencing the genomes of 1000 actinobacteria strains.</title>
        <authorList>
            <person name="Klenk H.-P."/>
        </authorList>
    </citation>
    <scope>NUCLEOTIDE SEQUENCE [LARGE SCALE GENOMIC DNA]</scope>
    <source>
        <strain evidence="3 4">DSM 20146</strain>
    </source>
</reference>
<feature type="transmembrane region" description="Helical" evidence="1">
    <location>
        <begin position="141"/>
        <end position="165"/>
    </location>
</feature>
<dbReference type="InterPro" id="IPR000073">
    <property type="entry name" value="AB_hydrolase_1"/>
</dbReference>
<dbReference type="PANTHER" id="PTHR43689:SF8">
    <property type="entry name" value="ALPHA_BETA-HYDROLASES SUPERFAMILY PROTEIN"/>
    <property type="match status" value="1"/>
</dbReference>
<organism evidence="3 4">
    <name type="scientific">Leifsonia aquatica</name>
    <name type="common">Corynebacterium aquaticum</name>
    <dbReference type="NCBI Taxonomy" id="144185"/>
    <lineage>
        <taxon>Bacteria</taxon>
        <taxon>Bacillati</taxon>
        <taxon>Actinomycetota</taxon>
        <taxon>Actinomycetes</taxon>
        <taxon>Micrococcales</taxon>
        <taxon>Microbacteriaceae</taxon>
        <taxon>Leifsonia</taxon>
    </lineage>
</organism>
<keyword evidence="1" id="KW-0472">Membrane</keyword>
<keyword evidence="1" id="KW-0812">Transmembrane</keyword>
<protein>
    <submittedName>
        <fullName evidence="3">Pimeloyl-ACP methyl ester carboxylesterase</fullName>
    </submittedName>
</protein>
<dbReference type="Gene3D" id="3.40.50.1820">
    <property type="entry name" value="alpha/beta hydrolase"/>
    <property type="match status" value="1"/>
</dbReference>
<dbReference type="GO" id="GO:0003824">
    <property type="term" value="F:catalytic activity"/>
    <property type="evidence" value="ECO:0007669"/>
    <property type="project" value="InterPro"/>
</dbReference>
<gene>
    <name evidence="3" type="ORF">FHX33_001329</name>
</gene>
<evidence type="ECO:0000313" key="4">
    <source>
        <dbReference type="Proteomes" id="UP000538196"/>
    </source>
</evidence>
<proteinExistence type="predicted"/>
<evidence type="ECO:0000256" key="1">
    <source>
        <dbReference type="SAM" id="Phobius"/>
    </source>
</evidence>